<evidence type="ECO:0000256" key="7">
    <source>
        <dbReference type="ARBA" id="ARBA00023065"/>
    </source>
</evidence>
<proteinExistence type="inferred from homology"/>
<keyword evidence="6 10" id="KW-0999">Mitochondrion inner membrane</keyword>
<evidence type="ECO:0000256" key="4">
    <source>
        <dbReference type="ARBA" id="ARBA00022547"/>
    </source>
</evidence>
<dbReference type="SUPFAM" id="SSF161065">
    <property type="entry name" value="ATP synthase D chain-like"/>
    <property type="match status" value="1"/>
</dbReference>
<evidence type="ECO:0000313" key="13">
    <source>
        <dbReference type="Proteomes" id="UP000887567"/>
    </source>
</evidence>
<keyword evidence="8 10" id="KW-0496">Mitochondrion</keyword>
<dbReference type="GeneID" id="110240057"/>
<evidence type="ECO:0000313" key="12">
    <source>
        <dbReference type="EnsemblMetazoa" id="XP_020901498.1"/>
    </source>
</evidence>
<dbReference type="Pfam" id="PF05873">
    <property type="entry name" value="Mt_ATP-synt_D"/>
    <property type="match status" value="1"/>
</dbReference>
<keyword evidence="11" id="KW-0175">Coiled coil</keyword>
<dbReference type="RefSeq" id="XP_020901498.1">
    <property type="nucleotide sequence ID" value="XM_021045839.2"/>
</dbReference>
<dbReference type="PIRSF" id="PIRSF005514">
    <property type="entry name" value="ATPase_F0_D_mt"/>
    <property type="match status" value="1"/>
</dbReference>
<dbReference type="OMA" id="PPFDEMI"/>
<evidence type="ECO:0000256" key="11">
    <source>
        <dbReference type="SAM" id="Coils"/>
    </source>
</evidence>
<keyword evidence="7 10" id="KW-0406">Ion transport</keyword>
<evidence type="ECO:0000256" key="8">
    <source>
        <dbReference type="ARBA" id="ARBA00023128"/>
    </source>
</evidence>
<dbReference type="Proteomes" id="UP000887567">
    <property type="component" value="Unplaced"/>
</dbReference>
<dbReference type="InterPro" id="IPR036228">
    <property type="entry name" value="ATP_synth_F0_dsu_sf_mt"/>
</dbReference>
<keyword evidence="13" id="KW-1185">Reference proteome</keyword>
<feature type="coiled-coil region" evidence="11">
    <location>
        <begin position="90"/>
        <end position="153"/>
    </location>
</feature>
<dbReference type="GO" id="GO:0005743">
    <property type="term" value="C:mitochondrial inner membrane"/>
    <property type="evidence" value="ECO:0007669"/>
    <property type="project" value="UniProtKB-SubCell"/>
</dbReference>
<name>A0A913XA91_EXADI</name>
<evidence type="ECO:0000256" key="6">
    <source>
        <dbReference type="ARBA" id="ARBA00022792"/>
    </source>
</evidence>
<dbReference type="GO" id="GO:0045259">
    <property type="term" value="C:proton-transporting ATP synthase complex"/>
    <property type="evidence" value="ECO:0007669"/>
    <property type="project" value="UniProtKB-KW"/>
</dbReference>
<evidence type="ECO:0000256" key="10">
    <source>
        <dbReference type="PIRNR" id="PIRNR005514"/>
    </source>
</evidence>
<organism evidence="12 13">
    <name type="scientific">Exaiptasia diaphana</name>
    <name type="common">Tropical sea anemone</name>
    <name type="synonym">Aiptasia pulchella</name>
    <dbReference type="NCBI Taxonomy" id="2652724"/>
    <lineage>
        <taxon>Eukaryota</taxon>
        <taxon>Metazoa</taxon>
        <taxon>Cnidaria</taxon>
        <taxon>Anthozoa</taxon>
        <taxon>Hexacorallia</taxon>
        <taxon>Actiniaria</taxon>
        <taxon>Aiptasiidae</taxon>
        <taxon>Exaiptasia</taxon>
    </lineage>
</organism>
<protein>
    <recommendedName>
        <fullName evidence="10">ATP synthase subunit d, mitochondrial</fullName>
    </recommendedName>
</protein>
<evidence type="ECO:0000256" key="9">
    <source>
        <dbReference type="ARBA" id="ARBA00023136"/>
    </source>
</evidence>
<dbReference type="GO" id="GO:0015078">
    <property type="term" value="F:proton transmembrane transporter activity"/>
    <property type="evidence" value="ECO:0007669"/>
    <property type="project" value="InterPro"/>
</dbReference>
<comment type="function">
    <text evidence="10">Mitochondrial membrane ATP synthase (F(1)F(0) ATP synthase or Complex V) produces ATP from ADP in the presence of a proton gradient across the membrane which is generated by electron transport complexes of the respiratory chain. F-type ATPases consist of two structural domains, F(1) - containing the extramembraneous catalytic core, and F(0) - containing the membrane proton channel, linked together by a central stalk and a peripheral stalk. During catalysis, ATP synthesis in the catalytic domain of F(1) is coupled via a rotary mechanism of the central stalk subunits to proton translocation.</text>
</comment>
<reference evidence="12" key="1">
    <citation type="submission" date="2022-11" db="UniProtKB">
        <authorList>
            <consortium name="EnsemblMetazoa"/>
        </authorList>
    </citation>
    <scope>IDENTIFICATION</scope>
</reference>
<dbReference type="AlphaFoldDB" id="A0A913XA91"/>
<evidence type="ECO:0000256" key="3">
    <source>
        <dbReference type="ARBA" id="ARBA00022448"/>
    </source>
</evidence>
<evidence type="ECO:0000256" key="5">
    <source>
        <dbReference type="ARBA" id="ARBA00022781"/>
    </source>
</evidence>
<keyword evidence="4" id="KW-0138">CF(0)</keyword>
<comment type="subcellular location">
    <subcellularLocation>
        <location evidence="1 10">Mitochondrion inner membrane</location>
    </subcellularLocation>
</comment>
<dbReference type="InterPro" id="IPR008689">
    <property type="entry name" value="ATP_synth_F0_dsu_mt"/>
</dbReference>
<keyword evidence="3 10" id="KW-0813">Transport</keyword>
<evidence type="ECO:0000256" key="1">
    <source>
        <dbReference type="ARBA" id="ARBA00004273"/>
    </source>
</evidence>
<keyword evidence="5 10" id="KW-0375">Hydrogen ion transport</keyword>
<sequence length="157" mass="18251">MAARRIGKYIPDWVKISTRVPPEARADMGRYRTSYEGLKTSLDSVSAKPEPIDWEFYAKNISKPGLVSSFQKAFEAITVPYPKDTKSAIIADREKEMEKLCEQLKKESLARIKEYEAELAQVKAQKPFEDMTIEEYLEDHPELKKQAQEELKQHIWK</sequence>
<comment type="similarity">
    <text evidence="2 10">Belongs to the ATPase d subunit family.</text>
</comment>
<dbReference type="OrthoDB" id="35799at2759"/>
<accession>A0A913XA91</accession>
<dbReference type="KEGG" id="epa:110240057"/>
<dbReference type="Gene3D" id="6.10.280.70">
    <property type="match status" value="1"/>
</dbReference>
<evidence type="ECO:0000256" key="2">
    <source>
        <dbReference type="ARBA" id="ARBA00006842"/>
    </source>
</evidence>
<dbReference type="EnsemblMetazoa" id="XM_021045839.2">
    <property type="protein sequence ID" value="XP_020901498.1"/>
    <property type="gene ID" value="LOC110240057"/>
</dbReference>
<dbReference type="GO" id="GO:0015986">
    <property type="term" value="P:proton motive force-driven ATP synthesis"/>
    <property type="evidence" value="ECO:0007669"/>
    <property type="project" value="UniProtKB-UniRule"/>
</dbReference>
<keyword evidence="9 10" id="KW-0472">Membrane</keyword>
<dbReference type="PANTHER" id="PTHR12700">
    <property type="entry name" value="ATP SYNTHASE SUBUNIT D, MITOCHONDRIAL"/>
    <property type="match status" value="1"/>
</dbReference>